<dbReference type="InterPro" id="IPR032506">
    <property type="entry name" value="SGSH_C"/>
</dbReference>
<evidence type="ECO:0000313" key="3">
    <source>
        <dbReference type="Proteomes" id="UP000294830"/>
    </source>
</evidence>
<dbReference type="Pfam" id="PF16347">
    <property type="entry name" value="SGSH_C"/>
    <property type="match status" value="1"/>
</dbReference>
<dbReference type="EMBL" id="SLWB01000010">
    <property type="protein sequence ID" value="TCN65664.1"/>
    <property type="molecule type" value="Genomic_DNA"/>
</dbReference>
<name>A0A4R2EHA8_9BACT</name>
<accession>A0A4R2EHA8</accession>
<organism evidence="2 3">
    <name type="scientific">Acetobacteroides hydrogenigenes</name>
    <dbReference type="NCBI Taxonomy" id="979970"/>
    <lineage>
        <taxon>Bacteria</taxon>
        <taxon>Pseudomonadati</taxon>
        <taxon>Bacteroidota</taxon>
        <taxon>Bacteroidia</taxon>
        <taxon>Bacteroidales</taxon>
        <taxon>Rikenellaceae</taxon>
        <taxon>Acetobacteroides</taxon>
    </lineage>
</organism>
<dbReference type="InterPro" id="IPR017850">
    <property type="entry name" value="Alkaline_phosphatase_core_sf"/>
</dbReference>
<feature type="domain" description="N-sulphoglucosamine sulphohydrolase C-terminal" evidence="1">
    <location>
        <begin position="353"/>
        <end position="503"/>
    </location>
</feature>
<reference evidence="2 3" key="1">
    <citation type="submission" date="2019-03" db="EMBL/GenBank/DDBJ databases">
        <title>Genomic Encyclopedia of Archaeal and Bacterial Type Strains, Phase II (KMG-II): from individual species to whole genera.</title>
        <authorList>
            <person name="Goeker M."/>
        </authorList>
    </citation>
    <scope>NUCLEOTIDE SEQUENCE [LARGE SCALE GENOMIC DNA]</scope>
    <source>
        <strain evidence="2 3">RL-C</strain>
    </source>
</reference>
<sequence length="522" mass="60360">MNYTKLTTLGLCSMGIVTPALSKNGQAEKKPNRRPNIIFMMSDDHAYQAISAYGSIVNKTPNIDRIANDGAIFTHNYCANSISTPSRACALTGKHSHKNGVLTWDAIDTAQVTFPKLLRSNGYRTGIFGKWHLGSNPAGFDEWMVYPGQGSYYNPDYLTAKGPVQIEGYSEEVTTDLALDFLKRQSNPDQPFLLVCNFKAPHRSWMPGPKYLTMYANDTIPEPETLFDDYSDRATPASQHKMGIDKHMHMGYDLKVPMGEDYWDKVGGYERMTPAQKEAWNKAYGPEIYKFLIERPKGKDLVRWKYQHYMKDYLRCVAAVDDNIGRILDYLKENNLEENTIVVYCADQGFYLGEHGWFDKRWMYEESFRMPLLMRWPNGIKKGITIDQLTQNIDFAPTLLEAAGIKAPKEMQGKSMLPLLEGKKVKWRDALYYHYYDHIGEHGVARHYGVRTDRYKLIHYYTTNEWELFDLDKDPKEMHSQYSNPAYADVKKMLLKKLEQLKVEYKIPDSLTKELMEKFDKK</sequence>
<evidence type="ECO:0000313" key="2">
    <source>
        <dbReference type="EMBL" id="TCN65664.1"/>
    </source>
</evidence>
<dbReference type="SUPFAM" id="SSF53649">
    <property type="entry name" value="Alkaline phosphatase-like"/>
    <property type="match status" value="1"/>
</dbReference>
<dbReference type="RefSeq" id="WP_131839652.1">
    <property type="nucleotide sequence ID" value="NZ_SLWB01000010.1"/>
</dbReference>
<dbReference type="PANTHER" id="PTHR43108">
    <property type="entry name" value="N-ACETYLGLUCOSAMINE-6-SULFATASE FAMILY MEMBER"/>
    <property type="match status" value="1"/>
</dbReference>
<dbReference type="PANTHER" id="PTHR43108:SF6">
    <property type="entry name" value="N-SULPHOGLUCOSAMINE SULPHOHYDROLASE"/>
    <property type="match status" value="1"/>
</dbReference>
<protein>
    <submittedName>
        <fullName evidence="2">Arylsulfatase A-like enzyme</fullName>
    </submittedName>
</protein>
<dbReference type="Proteomes" id="UP000294830">
    <property type="component" value="Unassembled WGS sequence"/>
</dbReference>
<comment type="caution">
    <text evidence="2">The sequence shown here is derived from an EMBL/GenBank/DDBJ whole genome shotgun (WGS) entry which is preliminary data.</text>
</comment>
<gene>
    <name evidence="2" type="ORF">CLV25_11053</name>
</gene>
<keyword evidence="3" id="KW-1185">Reference proteome</keyword>
<proteinExistence type="predicted"/>
<dbReference type="CDD" id="cd16031">
    <property type="entry name" value="G6S_like"/>
    <property type="match status" value="1"/>
</dbReference>
<evidence type="ECO:0000259" key="1">
    <source>
        <dbReference type="Pfam" id="PF16347"/>
    </source>
</evidence>
<dbReference type="AlphaFoldDB" id="A0A4R2EHA8"/>
<dbReference type="OrthoDB" id="9765065at2"/>
<dbReference type="Gene3D" id="3.40.720.10">
    <property type="entry name" value="Alkaline Phosphatase, subunit A"/>
    <property type="match status" value="1"/>
</dbReference>